<dbReference type="InterPro" id="IPR012677">
    <property type="entry name" value="Nucleotide-bd_a/b_plait_sf"/>
</dbReference>
<keyword evidence="1" id="KW-0677">Repeat</keyword>
<evidence type="ECO:0000313" key="7">
    <source>
        <dbReference type="Proteomes" id="UP000663836"/>
    </source>
</evidence>
<keyword evidence="2 3" id="KW-0694">RNA-binding</keyword>
<evidence type="ECO:0000259" key="5">
    <source>
        <dbReference type="PROSITE" id="PS50102"/>
    </source>
</evidence>
<feature type="domain" description="RRM" evidence="5">
    <location>
        <begin position="1"/>
        <end position="74"/>
    </location>
</feature>
<sequence length="111" mass="13357">IRGMPYTVVEDDVRKFFPESCQPSRIEILQDRRLKRPNGDAHLYFNTLDEVNEALKYDRKYMGSRYVEIYFDSPRYSSLSNRRKKTDDISRRSSRSPSKSKSKYNRYSRSR</sequence>
<dbReference type="PROSITE" id="PS50102">
    <property type="entry name" value="RRM"/>
    <property type="match status" value="1"/>
</dbReference>
<protein>
    <recommendedName>
        <fullName evidence="5">RRM domain-containing protein</fullName>
    </recommendedName>
</protein>
<dbReference type="AlphaFoldDB" id="A0A820IN74"/>
<dbReference type="InterPro" id="IPR050666">
    <property type="entry name" value="ESRP"/>
</dbReference>
<evidence type="ECO:0000256" key="2">
    <source>
        <dbReference type="ARBA" id="ARBA00022884"/>
    </source>
</evidence>
<dbReference type="Pfam" id="PF00076">
    <property type="entry name" value="RRM_1"/>
    <property type="match status" value="1"/>
</dbReference>
<feature type="non-terminal residue" evidence="6">
    <location>
        <position position="1"/>
    </location>
</feature>
<comment type="caution">
    <text evidence="6">The sequence shown here is derived from an EMBL/GenBank/DDBJ whole genome shotgun (WGS) entry which is preliminary data.</text>
</comment>
<evidence type="ECO:0000313" key="6">
    <source>
        <dbReference type="EMBL" id="CAF4314589.1"/>
    </source>
</evidence>
<dbReference type="SUPFAM" id="SSF54928">
    <property type="entry name" value="RNA-binding domain, RBD"/>
    <property type="match status" value="1"/>
</dbReference>
<dbReference type="InterPro" id="IPR035979">
    <property type="entry name" value="RBD_domain_sf"/>
</dbReference>
<dbReference type="PANTHER" id="PTHR13976">
    <property type="entry name" value="HETEROGENEOUS NUCLEAR RIBONUCLEOPROTEIN-RELATED"/>
    <property type="match status" value="1"/>
</dbReference>
<feature type="region of interest" description="Disordered" evidence="4">
    <location>
        <begin position="78"/>
        <end position="111"/>
    </location>
</feature>
<name>A0A820IN74_9BILA</name>
<proteinExistence type="predicted"/>
<dbReference type="InterPro" id="IPR000504">
    <property type="entry name" value="RRM_dom"/>
</dbReference>
<accession>A0A820IN74</accession>
<dbReference type="EMBL" id="CAJOBD010039694">
    <property type="protein sequence ID" value="CAF4314589.1"/>
    <property type="molecule type" value="Genomic_DNA"/>
</dbReference>
<feature type="compositionally biased region" description="Basic residues" evidence="4">
    <location>
        <begin position="92"/>
        <end position="111"/>
    </location>
</feature>
<dbReference type="Gene3D" id="3.30.70.330">
    <property type="match status" value="1"/>
</dbReference>
<reference evidence="6" key="1">
    <citation type="submission" date="2021-02" db="EMBL/GenBank/DDBJ databases">
        <authorList>
            <person name="Nowell W R."/>
        </authorList>
    </citation>
    <scope>NUCLEOTIDE SEQUENCE</scope>
</reference>
<gene>
    <name evidence="6" type="ORF">JBS370_LOCUS40822</name>
</gene>
<dbReference type="Proteomes" id="UP000663836">
    <property type="component" value="Unassembled WGS sequence"/>
</dbReference>
<organism evidence="6 7">
    <name type="scientific">Rotaria sordida</name>
    <dbReference type="NCBI Taxonomy" id="392033"/>
    <lineage>
        <taxon>Eukaryota</taxon>
        <taxon>Metazoa</taxon>
        <taxon>Spiralia</taxon>
        <taxon>Gnathifera</taxon>
        <taxon>Rotifera</taxon>
        <taxon>Eurotatoria</taxon>
        <taxon>Bdelloidea</taxon>
        <taxon>Philodinida</taxon>
        <taxon>Philodinidae</taxon>
        <taxon>Rotaria</taxon>
    </lineage>
</organism>
<dbReference type="GO" id="GO:0003723">
    <property type="term" value="F:RNA binding"/>
    <property type="evidence" value="ECO:0007669"/>
    <property type="project" value="UniProtKB-UniRule"/>
</dbReference>
<evidence type="ECO:0000256" key="1">
    <source>
        <dbReference type="ARBA" id="ARBA00022737"/>
    </source>
</evidence>
<feature type="non-terminal residue" evidence="6">
    <location>
        <position position="111"/>
    </location>
</feature>
<evidence type="ECO:0000256" key="4">
    <source>
        <dbReference type="SAM" id="MobiDB-lite"/>
    </source>
</evidence>
<evidence type="ECO:0000256" key="3">
    <source>
        <dbReference type="PROSITE-ProRule" id="PRU00176"/>
    </source>
</evidence>